<dbReference type="PANTHER" id="PTHR39576:SF2">
    <property type="entry name" value="ATTACHING AND EFFACING PROTEIN HOMOLOG-RELATED"/>
    <property type="match status" value="1"/>
</dbReference>
<feature type="region of interest" description="Disordered" evidence="2">
    <location>
        <begin position="1368"/>
        <end position="1395"/>
    </location>
</feature>
<dbReference type="InterPro" id="IPR013783">
    <property type="entry name" value="Ig-like_fold"/>
</dbReference>
<proteinExistence type="inferred from homology"/>
<feature type="region of interest" description="Disordered" evidence="2">
    <location>
        <begin position="1703"/>
        <end position="1724"/>
    </location>
</feature>
<dbReference type="InterPro" id="IPR003344">
    <property type="entry name" value="Big_1_dom"/>
</dbReference>
<dbReference type="InterPro" id="IPR013320">
    <property type="entry name" value="ConA-like_dom_sf"/>
</dbReference>
<dbReference type="GO" id="GO:0009279">
    <property type="term" value="C:cell outer membrane"/>
    <property type="evidence" value="ECO:0007669"/>
    <property type="project" value="TreeGrafter"/>
</dbReference>
<protein>
    <recommendedName>
        <fullName evidence="4">Big-1 domain-containing protein</fullName>
    </recommendedName>
</protein>
<dbReference type="GO" id="GO:0005975">
    <property type="term" value="P:carbohydrate metabolic process"/>
    <property type="evidence" value="ECO:0007669"/>
    <property type="project" value="UniProtKB-ARBA"/>
</dbReference>
<dbReference type="PROSITE" id="PS51127">
    <property type="entry name" value="BIG1"/>
    <property type="match status" value="5"/>
</dbReference>
<feature type="region of interest" description="Disordered" evidence="2">
    <location>
        <begin position="1628"/>
        <end position="1647"/>
    </location>
</feature>
<evidence type="ECO:0000256" key="2">
    <source>
        <dbReference type="SAM" id="MobiDB-lite"/>
    </source>
</evidence>
<organism evidence="5 6">
    <name type="scientific">Leucobacter viscericola</name>
    <dbReference type="NCBI Taxonomy" id="2714935"/>
    <lineage>
        <taxon>Bacteria</taxon>
        <taxon>Bacillati</taxon>
        <taxon>Actinomycetota</taxon>
        <taxon>Actinomycetes</taxon>
        <taxon>Micrococcales</taxon>
        <taxon>Microbacteriaceae</taxon>
        <taxon>Leucobacter</taxon>
    </lineage>
</organism>
<dbReference type="RefSeq" id="WP_166291286.1">
    <property type="nucleotide sequence ID" value="NZ_CP049863.1"/>
</dbReference>
<evidence type="ECO:0000256" key="1">
    <source>
        <dbReference type="ARBA" id="ARBA00010116"/>
    </source>
</evidence>
<feature type="region of interest" description="Disordered" evidence="2">
    <location>
        <begin position="1210"/>
        <end position="1232"/>
    </location>
</feature>
<feature type="region of interest" description="Disordered" evidence="2">
    <location>
        <begin position="1"/>
        <end position="26"/>
    </location>
</feature>
<dbReference type="Pfam" id="PF02369">
    <property type="entry name" value="Big_1"/>
    <property type="match status" value="5"/>
</dbReference>
<dbReference type="InterPro" id="IPR008964">
    <property type="entry name" value="Invasin/intimin_cell_adhesion"/>
</dbReference>
<keyword evidence="6" id="KW-1185">Reference proteome</keyword>
<dbReference type="Pfam" id="PF17936">
    <property type="entry name" value="Big_6"/>
    <property type="match status" value="9"/>
</dbReference>
<evidence type="ECO:0000256" key="3">
    <source>
        <dbReference type="SAM" id="Phobius"/>
    </source>
</evidence>
<feature type="domain" description="Big-1" evidence="4">
    <location>
        <begin position="726"/>
        <end position="820"/>
    </location>
</feature>
<dbReference type="InterPro" id="IPR041498">
    <property type="entry name" value="Big_6"/>
</dbReference>
<keyword evidence="3" id="KW-1133">Transmembrane helix</keyword>
<dbReference type="SMART" id="SM00634">
    <property type="entry name" value="BID_1"/>
    <property type="match status" value="6"/>
</dbReference>
<feature type="region of interest" description="Disordered" evidence="2">
    <location>
        <begin position="1460"/>
        <end position="1479"/>
    </location>
</feature>
<feature type="transmembrane region" description="Helical" evidence="3">
    <location>
        <begin position="2061"/>
        <end position="2081"/>
    </location>
</feature>
<dbReference type="PANTHER" id="PTHR39576">
    <property type="entry name" value="ATTACHING AND EFFACING PROTEIN HOMOLOG-RELATED-RELATED"/>
    <property type="match status" value="1"/>
</dbReference>
<dbReference type="KEGG" id="lvi:G7068_08985"/>
<dbReference type="Pfam" id="PF09134">
    <property type="entry name" value="Invasin_D3"/>
    <property type="match status" value="1"/>
</dbReference>
<feature type="domain" description="Big-1" evidence="4">
    <location>
        <begin position="622"/>
        <end position="715"/>
    </location>
</feature>
<reference evidence="5 6" key="1">
    <citation type="submission" date="2020-03" db="EMBL/GenBank/DDBJ databases">
        <title>Leucobacter sp. nov., isolated from beetles.</title>
        <authorList>
            <person name="Hyun D.-W."/>
            <person name="Bae J.-W."/>
        </authorList>
    </citation>
    <scope>NUCLEOTIDE SEQUENCE [LARGE SCALE GENOMIC DNA]</scope>
    <source>
        <strain evidence="5 6">HDW9C</strain>
    </source>
</reference>
<feature type="domain" description="Big-1" evidence="4">
    <location>
        <begin position="519"/>
        <end position="611"/>
    </location>
</feature>
<gene>
    <name evidence="5" type="ORF">G7068_08985</name>
</gene>
<name>A0A6G7XFZ4_9MICO</name>
<dbReference type="InterPro" id="IPR051715">
    <property type="entry name" value="Intimin-Invasin_domain"/>
</dbReference>
<dbReference type="InterPro" id="IPR015217">
    <property type="entry name" value="Invasin_dom_3"/>
</dbReference>
<dbReference type="Gene3D" id="2.60.40.10">
    <property type="entry name" value="Immunoglobulins"/>
    <property type="match status" value="16"/>
</dbReference>
<accession>A0A6G7XFZ4</accession>
<keyword evidence="3" id="KW-0812">Transmembrane</keyword>
<dbReference type="SUPFAM" id="SSF49373">
    <property type="entry name" value="Invasin/intimin cell-adhesion fragments"/>
    <property type="match status" value="6"/>
</dbReference>
<dbReference type="SUPFAM" id="SSF49899">
    <property type="entry name" value="Concanavalin A-like lectins/glucanases"/>
    <property type="match status" value="1"/>
</dbReference>
<evidence type="ECO:0000259" key="4">
    <source>
        <dbReference type="PROSITE" id="PS51127"/>
    </source>
</evidence>
<comment type="similarity">
    <text evidence="1">Belongs to the intimin/invasin family.</text>
</comment>
<evidence type="ECO:0000313" key="6">
    <source>
        <dbReference type="Proteomes" id="UP000502677"/>
    </source>
</evidence>
<sequence length="2093" mass="212604">MITTQLKRLGRSLTESQQRDQRPSRRRRTLSLALVGLLAAGGAYMEAPSAQAANVQFPVELDFSSGAANDVFASDDFWVFGSPKYTGNSASKSGANGVGWLQLTSSSTYQSSALISKGSMPVAEGATVEFDFRAFANGSAERADGFSFFLLDADEPGFEHSRIGTVGGGLGYTSGCDTNSKGVPGIERGYLGVGFDVYGGFSTTGSGQRNEAPGVTRSSAPDSVVLRGSGDGGAGGNGASVCGKEYLYATGKKLSSGSLSQGSVSDQNAKFRRARIAVIPQESTGPRIVVSVSGLTSVGQQPTTWQNDLLDYQVIPGNGVFNDLPENLRFGFAASTGGKTMTTQIGNVNLSTSTDASIVASPISAKGVEGSASRGDNVSYTLTATNNGPGSINGTSTPGTSRIYQDLSQLGLESAAWTCEGVNGGVCEGTPVQNGTILSQDWSGPVGASVVLSVAATVVESASIGAKSGIAIIPTNFETNTIDPGSSAATTTGSVTDANVNNNSAALSLTVLANASASKSTFGVSTGNRAANGEATHTLTATVRDTENVLRAGETVTFEAPVGVTLSEPTAVSGANGVASVTATSTVAASYAVSAKLGANQIGTNQNITFVADAPSVGEGSTSSFGVTTGSLPADGEATHTVTATILDAHNNPVKDQVVTFTSPAGTQLNSATATTNAAGVATTTITATVAGVHQVTASVLGTPLTGTETTATFEAGSNSIGADGTSEVVVTTDERIANGEDTQTVTATIRDANNNPKSGVTVDFAAENDDADVKTASAVTNAAGVAETTVTSSVAGAYDIAATVGGVAIKGSPVSAVFVAGAPTFGADGSSTFAVTSGDVEANGAASHRATATVLDAQGNPVEGVTVDFAVANGAELSEASIVTNEQGIAETLVTSSAAGTYAVSAKVGTDSIKGSPADVTFIAGAPSSNTSTWAVTPNGPVAADGSEAYTATVTVKDVKNNPVKDATVGFVVPAGLTQVPGSLTTNASGQVTADFTATVADDYTLVAQLGAEQIGSSKVLTFVAGEASANSSTIAVTPEYVEANGSHEAVVTVAIFDAQGNAVVDAGDIVSIHSSHGDDVPVTKLADGTYQAKFTSTNAGVATFTFSVDGDESEETASATFVATPNAPVMNRTNGIAVTGTANPGHTVQIRNAANVVVGTAVADAVTGKFSITPTVALADEEQITATATDEHGFTSFATPVTIDKKAPATPEVGASNGKKITGGPIAEGDEVTVVDGDGNPIEGEVTINEDGTFTFVPKTPFEEGDVVKVIVTSPAGNSTDPVDVFIKTTPPTVPVVDPSNGKNLTGGPIAEGDEVLVLDKNGDKVPGKVVVDGDGKFTFTPDTPFTEEDEITVVVKDPAGNTSESDGVFIKTTPPTVPVVDPSNGKNVTGGPVAEGDEVLVLDKNGDKVPGVVTVDPDGKFTFTPDTPFIEEDEITVVIKDPAGNTSEPEDVFVKTTPPTVPVVDPSNGKNVTGGPIAEGDEVLVLDKNGDKVPGKVVVDDDGKFTFTPDTPFTEEDEITVVIKDPAGNTSKPEGVFVKTTPPTVPVVDPSNGKNVTGGPVAEGDEVLVLDKNGDKVPGVVTVDPDGKFTFTPDTPFTEDDEITVVVMDPAGNTSKPEDVFIKTTPPTVPVVDPSNGKNITGGPIAEGDEVLVLDKNGDKVPGVVTVDPDGKFTFTPDTPFTEEDEITVVVKDPAGNTSKPEDVFIKTTPPTAPVVDPSNGKNITGGPIAEGDEVLVLDKNGNKVPGKVEIDENGKFTFVPKTPLTEDQQIAVVVKDPAGNTSEPQSVFIKSTPPVAPVVDPTNGTIVTGGVIAKGHVVTIVDSKGATIPGVLGVDEQGHFTFTPETPLTEGMGARVVVTDEVGNSVEVPVKIDTVKPQAPVVDPSDGNTVTGCAEPGSTVTIRDAHGNVIGTAIAGDDCRFEVELSPKQDKSSEISIDVTSPSGNVSETVKVKVGLTSLMLEGGRLKAGETQIARGFGYQPGETVTGVLHSDPIDLGTQVANKKGEVVFEFTIPADLELGDHTVTVESKFSGKLSQTFEVYEQASVWVELAKTGGDLGLPLGLGAVLMLIGAGAMIVKRRRGETAEQGL</sequence>
<evidence type="ECO:0000313" key="5">
    <source>
        <dbReference type="EMBL" id="QIK63317.1"/>
    </source>
</evidence>
<dbReference type="EMBL" id="CP049863">
    <property type="protein sequence ID" value="QIK63317.1"/>
    <property type="molecule type" value="Genomic_DNA"/>
</dbReference>
<feature type="region of interest" description="Disordered" evidence="2">
    <location>
        <begin position="1536"/>
        <end position="1563"/>
    </location>
</feature>
<dbReference type="Proteomes" id="UP000502677">
    <property type="component" value="Chromosome"/>
</dbReference>
<feature type="domain" description="Big-1" evidence="4">
    <location>
        <begin position="831"/>
        <end position="924"/>
    </location>
</feature>
<dbReference type="NCBIfam" id="NF033510">
    <property type="entry name" value="Ca_tandemer"/>
    <property type="match status" value="2"/>
</dbReference>
<keyword evidence="3" id="KW-0472">Membrane</keyword>
<feature type="domain" description="Big-1" evidence="4">
    <location>
        <begin position="933"/>
        <end position="1025"/>
    </location>
</feature>